<evidence type="ECO:0000313" key="1">
    <source>
        <dbReference type="EMBL" id="RGQ43730.1"/>
    </source>
</evidence>
<dbReference type="AlphaFoldDB" id="A0A3R5ZZ39"/>
<comment type="caution">
    <text evidence="1">The sequence shown here is derived from an EMBL/GenBank/DDBJ whole genome shotgun (WGS) entry which is preliminary data.</text>
</comment>
<proteinExistence type="predicted"/>
<gene>
    <name evidence="1" type="ORF">DWY96_16605</name>
</gene>
<dbReference type="RefSeq" id="WP_118112100.1">
    <property type="nucleotide sequence ID" value="NZ_QRTF01000059.1"/>
</dbReference>
<dbReference type="EMBL" id="QRTF01000059">
    <property type="protein sequence ID" value="RGQ43730.1"/>
    <property type="molecule type" value="Genomic_DNA"/>
</dbReference>
<evidence type="ECO:0000313" key="2">
    <source>
        <dbReference type="Proteomes" id="UP000283738"/>
    </source>
</evidence>
<protein>
    <submittedName>
        <fullName evidence="1">Cyclic lactone autoinducer peptide</fullName>
    </submittedName>
</protein>
<name>A0A3R5ZZ39_9FIRM</name>
<dbReference type="NCBIfam" id="TIGR04223">
    <property type="entry name" value="quorum_AgrD"/>
    <property type="match status" value="1"/>
</dbReference>
<dbReference type="InterPro" id="IPR009229">
    <property type="entry name" value="AgrD"/>
</dbReference>
<organism evidence="1 2">
    <name type="scientific">Roseburia inulinivorans</name>
    <dbReference type="NCBI Taxonomy" id="360807"/>
    <lineage>
        <taxon>Bacteria</taxon>
        <taxon>Bacillati</taxon>
        <taxon>Bacillota</taxon>
        <taxon>Clostridia</taxon>
        <taxon>Lachnospirales</taxon>
        <taxon>Lachnospiraceae</taxon>
        <taxon>Roseburia</taxon>
    </lineage>
</organism>
<sequence>MKVKETGMKLLTKAVLASVKKEVNSTCVFLGYQPKMPKKVRELKTKNG</sequence>
<dbReference type="Proteomes" id="UP000283738">
    <property type="component" value="Unassembled WGS sequence"/>
</dbReference>
<accession>A0A3R5ZZ39</accession>
<reference evidence="1 2" key="1">
    <citation type="submission" date="2018-08" db="EMBL/GenBank/DDBJ databases">
        <title>A genome reference for cultivated species of the human gut microbiota.</title>
        <authorList>
            <person name="Zou Y."/>
            <person name="Xue W."/>
            <person name="Luo G."/>
        </authorList>
    </citation>
    <scope>NUCLEOTIDE SEQUENCE [LARGE SCALE GENOMIC DNA]</scope>
    <source>
        <strain evidence="1 2">AF28-15</strain>
    </source>
</reference>